<dbReference type="InterPro" id="IPR025394">
    <property type="entry name" value="DUF4127"/>
</dbReference>
<evidence type="ECO:0000313" key="6">
    <source>
        <dbReference type="Proteomes" id="UP001524944"/>
    </source>
</evidence>
<keyword evidence="3" id="KW-0732">Signal</keyword>
<evidence type="ECO:0000256" key="3">
    <source>
        <dbReference type="SAM" id="SignalP"/>
    </source>
</evidence>
<name>A0ABT1Y0T8_9FIRM</name>
<organism evidence="5 6">
    <name type="scientific">Dehalobacterium formicoaceticum</name>
    <dbReference type="NCBI Taxonomy" id="51515"/>
    <lineage>
        <taxon>Bacteria</taxon>
        <taxon>Bacillati</taxon>
        <taxon>Bacillota</taxon>
        <taxon>Clostridia</taxon>
        <taxon>Eubacteriales</taxon>
        <taxon>Peptococcaceae</taxon>
        <taxon>Dehalobacterium</taxon>
    </lineage>
</organism>
<evidence type="ECO:0000256" key="2">
    <source>
        <dbReference type="SAM" id="MobiDB-lite"/>
    </source>
</evidence>
<evidence type="ECO:0000259" key="4">
    <source>
        <dbReference type="PROSITE" id="PS51272"/>
    </source>
</evidence>
<feature type="domain" description="SLH" evidence="4">
    <location>
        <begin position="687"/>
        <end position="746"/>
    </location>
</feature>
<dbReference type="Proteomes" id="UP001524944">
    <property type="component" value="Unassembled WGS sequence"/>
</dbReference>
<evidence type="ECO:0000313" key="5">
    <source>
        <dbReference type="EMBL" id="MCR6544453.1"/>
    </source>
</evidence>
<dbReference type="Pfam" id="PF13552">
    <property type="entry name" value="DUF4127"/>
    <property type="match status" value="1"/>
</dbReference>
<dbReference type="RefSeq" id="WP_257912058.1">
    <property type="nucleotide sequence ID" value="NZ_JANPWE010000001.1"/>
</dbReference>
<feature type="domain" description="SLH" evidence="4">
    <location>
        <begin position="815"/>
        <end position="872"/>
    </location>
</feature>
<comment type="caution">
    <text evidence="5">The sequence shown here is derived from an EMBL/GenBank/DDBJ whole genome shotgun (WGS) entry which is preliminary data.</text>
</comment>
<feature type="domain" description="SLH" evidence="4">
    <location>
        <begin position="747"/>
        <end position="810"/>
    </location>
</feature>
<evidence type="ECO:0000256" key="1">
    <source>
        <dbReference type="ARBA" id="ARBA00022737"/>
    </source>
</evidence>
<feature type="compositionally biased region" description="Polar residues" evidence="2">
    <location>
        <begin position="45"/>
        <end position="59"/>
    </location>
</feature>
<feature type="region of interest" description="Disordered" evidence="2">
    <location>
        <begin position="40"/>
        <end position="59"/>
    </location>
</feature>
<proteinExistence type="predicted"/>
<dbReference type="PROSITE" id="PS51272">
    <property type="entry name" value="SLH"/>
    <property type="match status" value="3"/>
</dbReference>
<accession>A0ABT1Y0T8</accession>
<dbReference type="InterPro" id="IPR001119">
    <property type="entry name" value="SLH_dom"/>
</dbReference>
<dbReference type="Pfam" id="PF00395">
    <property type="entry name" value="SLH"/>
    <property type="match status" value="2"/>
</dbReference>
<keyword evidence="1" id="KW-0677">Repeat</keyword>
<feature type="signal peptide" evidence="3">
    <location>
        <begin position="1"/>
        <end position="25"/>
    </location>
</feature>
<keyword evidence="6" id="KW-1185">Reference proteome</keyword>
<sequence length="872" mass="97167">MKRKVLSLILCLTILLTMTPGMTIAAWADTEEGTSIVTPDVTGMESDTSGSDGQGTIISDVSSDTKITQTETKNEKSGEPILAYVPLDNRPVNIDRVIYEAESAGFKVMMPDADLYTTRLDGQPLNSNGTQFGDGKKILNWILETDKVADYFVISLDQLLSGGLVNSRTLHNTDFSEEYEMIEAIINLARNNHVYIIDTVARLATCTVGYQEATLETYNYLRQYNLQSRALLTDENLTVANIAEGYSKDEENREILVDPGYANQVKNSLQTRVRKMSLIDYILTADDSGRIKYFIGIDDSNAKTTIQTNEIDFIKKKMGSRGLIYSGADELGMMAVLSLMIDYYGHKVNTGVVYFGSTEKSSSGSIYDMETVRENLEKHLDSIGVNVVDTEEADLEIVVLTLPAQSIMNVKYINRMIDYINKNIAEGIPTIVINSAPSAYSGNFEYRMIRECEMSMLLSYSSWGTVGNAIGLALGNGISRYLYLQSRDNSSDRADIAFLKGLIFSYEKDISYLRGGGKELFNNYLGLKNWSASNFYQNDEQVKKVNNDIEVIFKTSDYNVTVNDIIDNLTDCRYFKGLGGECGIIGSIRLSNYSAPFMRSYEIRFDIDVDLSEITINGFKDTVMISMPYTPPKGQRTYAVTLYFRDETGKLHKVPSTYDKATGRITFTTGSLSSFFLDTLSMDSEKAHGLFADVSESAWYFDDVLYVYEKGIFSGTSSNTFEPETPMTRGMLMSVLHRMAGTPESDYWYGMPHDVSKSWYEPGVKWALANKIVSGYVNGSFGPNDPITREQLASVLWRYAKYKNLDVSKGKYPGANTYPDVSDLSEGFLEGVDWACTTGILTGSGIDSKQLLPKASATRAEVAAVLKRFLEK</sequence>
<protein>
    <submittedName>
        <fullName evidence="5">DUF4127 family protein</fullName>
    </submittedName>
</protein>
<feature type="chain" id="PRO_5046746380" evidence="3">
    <location>
        <begin position="26"/>
        <end position="872"/>
    </location>
</feature>
<dbReference type="EMBL" id="JANPWE010000001">
    <property type="protein sequence ID" value="MCR6544453.1"/>
    <property type="molecule type" value="Genomic_DNA"/>
</dbReference>
<reference evidence="5 6" key="1">
    <citation type="submission" date="2022-08" db="EMBL/GenBank/DDBJ databases">
        <title>Proteogenomics of the novel Dehalobacterium formicoaceticum strain EZ94 highlights a key role of methyltransferases during anaerobic dichloromethane degradation.</title>
        <authorList>
            <person name="Wasmund K."/>
        </authorList>
    </citation>
    <scope>NUCLEOTIDE SEQUENCE [LARGE SCALE GENOMIC DNA]</scope>
    <source>
        <strain evidence="5 6">EZ94</strain>
    </source>
</reference>
<gene>
    <name evidence="5" type="ORF">NVS47_02820</name>
</gene>